<dbReference type="SMART" id="SM00382">
    <property type="entry name" value="AAA"/>
    <property type="match status" value="1"/>
</dbReference>
<organism evidence="3 4">
    <name type="scientific">Roseofilum reptotaenium AO1-A</name>
    <dbReference type="NCBI Taxonomy" id="1925591"/>
    <lineage>
        <taxon>Bacteria</taxon>
        <taxon>Bacillati</taxon>
        <taxon>Cyanobacteriota</taxon>
        <taxon>Cyanophyceae</taxon>
        <taxon>Desertifilales</taxon>
        <taxon>Desertifilaceae</taxon>
        <taxon>Roseofilum</taxon>
    </lineage>
</organism>
<proteinExistence type="predicted"/>
<dbReference type="GO" id="GO:0016887">
    <property type="term" value="F:ATP hydrolysis activity"/>
    <property type="evidence" value="ECO:0007669"/>
    <property type="project" value="InterPro"/>
</dbReference>
<dbReference type="STRING" id="1925591.BI308_11255"/>
<dbReference type="InterPro" id="IPR049945">
    <property type="entry name" value="AAA_22"/>
</dbReference>
<dbReference type="InterPro" id="IPR027417">
    <property type="entry name" value="P-loop_NTPase"/>
</dbReference>
<dbReference type="Pfam" id="PF26355">
    <property type="entry name" value="HTH_VMAP-M9"/>
    <property type="match status" value="1"/>
</dbReference>
<dbReference type="Proteomes" id="UP000183940">
    <property type="component" value="Unassembled WGS sequence"/>
</dbReference>
<accession>A0A1L9QS89</accession>
<protein>
    <recommendedName>
        <fullName evidence="2">AAA+ ATPase domain-containing protein</fullName>
    </recommendedName>
</protein>
<comment type="caution">
    <text evidence="3">The sequence shown here is derived from an EMBL/GenBank/DDBJ whole genome shotgun (WGS) entry which is preliminary data.</text>
</comment>
<gene>
    <name evidence="3" type="ORF">BI308_11255</name>
</gene>
<dbReference type="AlphaFoldDB" id="A0A1L9QS89"/>
<name>A0A1L9QS89_9CYAN</name>
<evidence type="ECO:0000259" key="2">
    <source>
        <dbReference type="SMART" id="SM00382"/>
    </source>
</evidence>
<sequence length="341" mass="39742">MTPEEAFTRLQDDLMKIGSDFTDVEQQVFYGMWNGHTYPEIKDTICYRYQDDSIRAIGSGICKKCSKVIGKKVEKKNLKSSLDHFYKPYQLSWVGEPQIQMSSVHPSGNPFTPLTGAINDPRHFFNRERDTRDIFEKLHASGGVALIGERQIGKSSLLKQMSRETEQLTQLQTQPIYLNLQDLENEDEFYCNLCDELQIEQVRGYQLKRVLKKHRLLLLIDEVEKMRSDGFTWEIRDKLRGFAEHGLIKLVFAASQSLDIIFADEDSEVGTSPLANICLPQKLERWNESTSRSFIESRLEPTQFRFTEEEIVQIIAETKGHPQRLMQKCYEMYDFWKSIPF</sequence>
<evidence type="ECO:0000313" key="3">
    <source>
        <dbReference type="EMBL" id="OJJ25534.1"/>
    </source>
</evidence>
<feature type="coiled-coil region" evidence="1">
    <location>
        <begin position="154"/>
        <end position="200"/>
    </location>
</feature>
<dbReference type="PANTHER" id="PTHR34301:SF8">
    <property type="entry name" value="ATPASE DOMAIN-CONTAINING PROTEIN"/>
    <property type="match status" value="1"/>
</dbReference>
<dbReference type="EMBL" id="MLAW01000016">
    <property type="protein sequence ID" value="OJJ25534.1"/>
    <property type="molecule type" value="Genomic_DNA"/>
</dbReference>
<keyword evidence="4" id="KW-1185">Reference proteome</keyword>
<dbReference type="Pfam" id="PF13401">
    <property type="entry name" value="AAA_22"/>
    <property type="match status" value="1"/>
</dbReference>
<evidence type="ECO:0000256" key="1">
    <source>
        <dbReference type="SAM" id="Coils"/>
    </source>
</evidence>
<dbReference type="Gene3D" id="3.40.50.300">
    <property type="entry name" value="P-loop containing nucleotide triphosphate hydrolases"/>
    <property type="match status" value="1"/>
</dbReference>
<dbReference type="InterPro" id="IPR003593">
    <property type="entry name" value="AAA+_ATPase"/>
</dbReference>
<dbReference type="SUPFAM" id="SSF52540">
    <property type="entry name" value="P-loop containing nucleoside triphosphate hydrolases"/>
    <property type="match status" value="1"/>
</dbReference>
<dbReference type="InterPro" id="IPR058651">
    <property type="entry name" value="HTH_VMAP-M9"/>
</dbReference>
<evidence type="ECO:0000313" key="4">
    <source>
        <dbReference type="Proteomes" id="UP000183940"/>
    </source>
</evidence>
<keyword evidence="1" id="KW-0175">Coiled coil</keyword>
<feature type="domain" description="AAA+ ATPase" evidence="2">
    <location>
        <begin position="140"/>
        <end position="273"/>
    </location>
</feature>
<dbReference type="PANTHER" id="PTHR34301">
    <property type="entry name" value="DNA-BINDING PROTEIN-RELATED"/>
    <property type="match status" value="1"/>
</dbReference>
<reference evidence="3" key="1">
    <citation type="submission" date="2016-10" db="EMBL/GenBank/DDBJ databases">
        <title>CRISPR-Cas defence system in Roseofilum reptotaenium: evidence of a bacteriophage-cyanobacterium arms race in the coral black band disease.</title>
        <authorList>
            <person name="Buerger P."/>
            <person name="Wood-Charlson E.M."/>
            <person name="Weynberg K.D."/>
            <person name="Willis B."/>
            <person name="Van Oppen M.J."/>
        </authorList>
    </citation>
    <scope>NUCLEOTIDE SEQUENCE [LARGE SCALE GENOMIC DNA]</scope>
    <source>
        <strain evidence="3">AO1-A</strain>
    </source>
</reference>